<dbReference type="InterPro" id="IPR002932">
    <property type="entry name" value="Glu_synthdom"/>
</dbReference>
<evidence type="ECO:0000313" key="3">
    <source>
        <dbReference type="EMBL" id="SEW10513.1"/>
    </source>
</evidence>
<dbReference type="AlphaFoldDB" id="A0A1I0P8Q1"/>
<protein>
    <submittedName>
        <fullName evidence="3">Glutamate synthase domain-containing protein 2</fullName>
    </submittedName>
</protein>
<dbReference type="InterPro" id="IPR013785">
    <property type="entry name" value="Aldolase_TIM"/>
</dbReference>
<reference evidence="3 4" key="1">
    <citation type="submission" date="2016-10" db="EMBL/GenBank/DDBJ databases">
        <authorList>
            <person name="de Groot N.N."/>
        </authorList>
    </citation>
    <scope>NUCLEOTIDE SEQUENCE [LARGE SCALE GENOMIC DNA]</scope>
    <source>
        <strain evidence="3 4">DSM 9179</strain>
    </source>
</reference>
<name>A0A1I0P8Q1_9FIRM</name>
<dbReference type="GO" id="GO:0006537">
    <property type="term" value="P:glutamate biosynthetic process"/>
    <property type="evidence" value="ECO:0007669"/>
    <property type="project" value="InterPro"/>
</dbReference>
<evidence type="ECO:0000313" key="4">
    <source>
        <dbReference type="Proteomes" id="UP000199701"/>
    </source>
</evidence>
<organism evidence="3 4">
    <name type="scientific">[Clostridium] fimetarium</name>
    <dbReference type="NCBI Taxonomy" id="99656"/>
    <lineage>
        <taxon>Bacteria</taxon>
        <taxon>Bacillati</taxon>
        <taxon>Bacillota</taxon>
        <taxon>Clostridia</taxon>
        <taxon>Lachnospirales</taxon>
        <taxon>Lachnospiraceae</taxon>
    </lineage>
</organism>
<dbReference type="GO" id="GO:0015930">
    <property type="term" value="F:glutamate synthase activity"/>
    <property type="evidence" value="ECO:0007669"/>
    <property type="project" value="InterPro"/>
</dbReference>
<dbReference type="EMBL" id="FOJI01000004">
    <property type="protein sequence ID" value="SEW10513.1"/>
    <property type="molecule type" value="Genomic_DNA"/>
</dbReference>
<accession>A0A1I0P8Q1</accession>
<keyword evidence="4" id="KW-1185">Reference proteome</keyword>
<proteinExistence type="inferred from homology"/>
<dbReference type="Pfam" id="PF01645">
    <property type="entry name" value="Glu_synthase"/>
    <property type="match status" value="1"/>
</dbReference>
<evidence type="ECO:0000259" key="2">
    <source>
        <dbReference type="Pfam" id="PF01645"/>
    </source>
</evidence>
<comment type="similarity">
    <text evidence="1">Belongs to the glutamate synthase family.</text>
</comment>
<dbReference type="Proteomes" id="UP000199701">
    <property type="component" value="Unassembled WGS sequence"/>
</dbReference>
<feature type="domain" description="Glutamate synthase" evidence="2">
    <location>
        <begin position="291"/>
        <end position="406"/>
    </location>
</feature>
<dbReference type="STRING" id="99656.SAMN05421659_104242"/>
<dbReference type="SUPFAM" id="SSF51395">
    <property type="entry name" value="FMN-linked oxidoreductases"/>
    <property type="match status" value="1"/>
</dbReference>
<dbReference type="OrthoDB" id="9758182at2"/>
<gene>
    <name evidence="3" type="ORF">SAMN05421659_104242</name>
</gene>
<evidence type="ECO:0000256" key="1">
    <source>
        <dbReference type="ARBA" id="ARBA00009716"/>
    </source>
</evidence>
<dbReference type="Gene3D" id="3.20.20.70">
    <property type="entry name" value="Aldolase class I"/>
    <property type="match status" value="1"/>
</dbReference>
<dbReference type="RefSeq" id="WP_092452117.1">
    <property type="nucleotide sequence ID" value="NZ_FOJI01000004.1"/>
</dbReference>
<sequence length="546" mass="59715">MGYAKQNDVLGTANRGNPAESGLCTLCRADCTGRCETFLSSLKGRKMLYPRDFGTVTAGSSNVNHLGVCYNNLRIQGFNYGAQGMPDRLSNSADDCIFPNVNLETEFGSEVKTKVKIPIMTGALGSTFIAAKYWESFAVGAALVGIPIVVGENVVGIDKQAVIEKGKIIKAPELDRRIETYLKYYDGYGAIIVQMNVEDTRNGVAEYIIEKYGDQVIIELKWGQGAKDIGGEIQVSSLDYATFLHNRGYIVDPDPTKPEVVQAFEHGSIKSFARHSRLGYTNLNNYEQVKEDFYAAVAYLRGLGYKRITLKTGSYGMEALAMSIKFASEMKLDLLTIDGSGGGTGMSPWNMMETWGVPSLNLHAKAYEYASILAAQGLKVVDLAFAGGLAREDHIFKALSLGAPYTKLICMGRALMIPAFVGANIEGVLYPDRRERVNGNWDAIPASLSKEFGVSAEELFAGYYDVQKKVGADDMKNIPLGAMGVWTLADKLAAGLQQLMAGARKFSVSEISRTDIFSANRETERETKIPFMTDYNDDLAHKILNS</sequence>